<dbReference type="HOGENOM" id="CLU_2109711_0_0_1"/>
<reference evidence="1 2" key="1">
    <citation type="journal article" date="2013" name="BMC Genomics">
        <title>Genome sequencing and comparative genomics of honey bee microsporidia, Nosema apis reveal novel insights into host-parasite interactions.</title>
        <authorList>
            <person name="Chen Yp."/>
            <person name="Pettis J.S."/>
            <person name="Zhao Y."/>
            <person name="Liu X."/>
            <person name="Tallon L.J."/>
            <person name="Sadzewicz L.D."/>
            <person name="Li R."/>
            <person name="Zheng H."/>
            <person name="Huang S."/>
            <person name="Zhang X."/>
            <person name="Hamilton M.C."/>
            <person name="Pernal S.F."/>
            <person name="Melathopoulos A.P."/>
            <person name="Yan X."/>
            <person name="Evans J.D."/>
        </authorList>
    </citation>
    <scope>NUCLEOTIDE SEQUENCE [LARGE SCALE GENOMIC DNA]</scope>
    <source>
        <strain evidence="1 2">BRL 01</strain>
    </source>
</reference>
<gene>
    <name evidence="1" type="ORF">NAPIS_ORF00330</name>
</gene>
<dbReference type="EMBL" id="KE647007">
    <property type="protein sequence ID" value="EQB62090.1"/>
    <property type="molecule type" value="Genomic_DNA"/>
</dbReference>
<organism evidence="1 2">
    <name type="scientific">Vairimorpha apis BRL 01</name>
    <dbReference type="NCBI Taxonomy" id="1037528"/>
    <lineage>
        <taxon>Eukaryota</taxon>
        <taxon>Fungi</taxon>
        <taxon>Fungi incertae sedis</taxon>
        <taxon>Microsporidia</taxon>
        <taxon>Nosematidae</taxon>
        <taxon>Vairimorpha</taxon>
    </lineage>
</organism>
<sequence>MVEYSLKKINSITNELDKYKFILCFVKIYIDGLNYKNRPRLLRFIITLCLYLQNLKYYINNNELLTLLYVLSKKCIIKDEEKIIQFDNCILKKDMKILYKSLLSEDIVIFDIRSR</sequence>
<dbReference type="VEuPathDB" id="MicrosporidiaDB:NAPIS_ORF00330"/>
<proteinExistence type="predicted"/>
<accession>T0MM53</accession>
<dbReference type="AlphaFoldDB" id="T0MM53"/>
<protein>
    <submittedName>
        <fullName evidence="1">Uncharacterized protein</fullName>
    </submittedName>
</protein>
<evidence type="ECO:0000313" key="2">
    <source>
        <dbReference type="Proteomes" id="UP000053780"/>
    </source>
</evidence>
<name>T0MM53_9MICR</name>
<evidence type="ECO:0000313" key="1">
    <source>
        <dbReference type="EMBL" id="EQB62090.1"/>
    </source>
</evidence>
<dbReference type="Proteomes" id="UP000053780">
    <property type="component" value="Unassembled WGS sequence"/>
</dbReference>
<keyword evidence="2" id="KW-1185">Reference proteome</keyword>